<sequence length="173" mass="20013">MCRITFEHYMHHDVRTPVALDVDGGEDAPLYAHPWRTTTHVCDIDIGHSLEHLAIDINAGVDDNAEPGRPGLCEYHSCCVCRIFVERCEEEDMLPEPEECVRYVLEHRHARLDFREAIWNEWAQIRDWMLGLPAGTSATDVRRQPAWRELAEVSVGHNWQPVYRRGDTAQQVK</sequence>
<organism evidence="1 2">
    <name type="scientific">Apiospora saccharicola</name>
    <dbReference type="NCBI Taxonomy" id="335842"/>
    <lineage>
        <taxon>Eukaryota</taxon>
        <taxon>Fungi</taxon>
        <taxon>Dikarya</taxon>
        <taxon>Ascomycota</taxon>
        <taxon>Pezizomycotina</taxon>
        <taxon>Sordariomycetes</taxon>
        <taxon>Xylariomycetidae</taxon>
        <taxon>Amphisphaeriales</taxon>
        <taxon>Apiosporaceae</taxon>
        <taxon>Apiospora</taxon>
    </lineage>
</organism>
<reference evidence="1 2" key="1">
    <citation type="submission" date="2023-01" db="EMBL/GenBank/DDBJ databases">
        <title>Analysis of 21 Apiospora genomes using comparative genomics revels a genus with tremendous synthesis potential of carbohydrate active enzymes and secondary metabolites.</title>
        <authorList>
            <person name="Sorensen T."/>
        </authorList>
    </citation>
    <scope>NUCLEOTIDE SEQUENCE [LARGE SCALE GENOMIC DNA]</scope>
    <source>
        <strain evidence="1 2">CBS 83171</strain>
    </source>
</reference>
<protein>
    <submittedName>
        <fullName evidence="1">Uncharacterized protein</fullName>
    </submittedName>
</protein>
<comment type="caution">
    <text evidence="1">The sequence shown here is derived from an EMBL/GenBank/DDBJ whole genome shotgun (WGS) entry which is preliminary data.</text>
</comment>
<keyword evidence="2" id="KW-1185">Reference proteome</keyword>
<dbReference type="EMBL" id="JAQQWM010000008">
    <property type="protein sequence ID" value="KAK8053990.1"/>
    <property type="molecule type" value="Genomic_DNA"/>
</dbReference>
<name>A0ABR1U7F2_9PEZI</name>
<dbReference type="Proteomes" id="UP001446871">
    <property type="component" value="Unassembled WGS sequence"/>
</dbReference>
<evidence type="ECO:0000313" key="1">
    <source>
        <dbReference type="EMBL" id="KAK8053990.1"/>
    </source>
</evidence>
<proteinExistence type="predicted"/>
<accession>A0ABR1U7F2</accession>
<evidence type="ECO:0000313" key="2">
    <source>
        <dbReference type="Proteomes" id="UP001446871"/>
    </source>
</evidence>
<gene>
    <name evidence="1" type="ORF">PG996_013291</name>
</gene>